<dbReference type="EMBL" id="JARIHO010000020">
    <property type="protein sequence ID" value="KAJ7346780.1"/>
    <property type="molecule type" value="Genomic_DNA"/>
</dbReference>
<dbReference type="GO" id="GO:0016020">
    <property type="term" value="C:membrane"/>
    <property type="evidence" value="ECO:0007669"/>
    <property type="project" value="TreeGrafter"/>
</dbReference>
<dbReference type="AlphaFoldDB" id="A0AAD7EQ31"/>
<organism evidence="4 5">
    <name type="scientific">Mycena albidolilacea</name>
    <dbReference type="NCBI Taxonomy" id="1033008"/>
    <lineage>
        <taxon>Eukaryota</taxon>
        <taxon>Fungi</taxon>
        <taxon>Dikarya</taxon>
        <taxon>Basidiomycota</taxon>
        <taxon>Agaricomycotina</taxon>
        <taxon>Agaricomycetes</taxon>
        <taxon>Agaricomycetidae</taxon>
        <taxon>Agaricales</taxon>
        <taxon>Marasmiineae</taxon>
        <taxon>Mycenaceae</taxon>
        <taxon>Mycena</taxon>
    </lineage>
</organism>
<dbReference type="PROSITE" id="PS51035">
    <property type="entry name" value="BAG"/>
    <property type="match status" value="1"/>
</dbReference>
<dbReference type="Proteomes" id="UP001218218">
    <property type="component" value="Unassembled WGS sequence"/>
</dbReference>
<comment type="caution">
    <text evidence="4">The sequence shown here is derived from an EMBL/GenBank/DDBJ whole genome shotgun (WGS) entry which is preliminary data.</text>
</comment>
<dbReference type="GO" id="GO:0005829">
    <property type="term" value="C:cytosol"/>
    <property type="evidence" value="ECO:0007669"/>
    <property type="project" value="TreeGrafter"/>
</dbReference>
<evidence type="ECO:0000256" key="2">
    <source>
        <dbReference type="SAM" id="MobiDB-lite"/>
    </source>
</evidence>
<evidence type="ECO:0000313" key="4">
    <source>
        <dbReference type="EMBL" id="KAJ7346780.1"/>
    </source>
</evidence>
<accession>A0AAD7EQ31</accession>
<dbReference type="SMART" id="SM00264">
    <property type="entry name" value="BAG"/>
    <property type="match status" value="2"/>
</dbReference>
<keyword evidence="5" id="KW-1185">Reference proteome</keyword>
<dbReference type="GO" id="GO:0000774">
    <property type="term" value="F:adenyl-nucleotide exchange factor activity"/>
    <property type="evidence" value="ECO:0007669"/>
    <property type="project" value="TreeGrafter"/>
</dbReference>
<dbReference type="SUPFAM" id="SSF63491">
    <property type="entry name" value="BAG domain"/>
    <property type="match status" value="4"/>
</dbReference>
<proteinExistence type="predicted"/>
<protein>
    <recommendedName>
        <fullName evidence="3">BAG domain-containing protein</fullName>
    </recommendedName>
</protein>
<evidence type="ECO:0000256" key="1">
    <source>
        <dbReference type="ARBA" id="ARBA00023186"/>
    </source>
</evidence>
<keyword evidence="1" id="KW-0143">Chaperone</keyword>
<dbReference type="InterPro" id="IPR003103">
    <property type="entry name" value="BAG_domain"/>
</dbReference>
<dbReference type="PANTHER" id="PTHR12329:SF16">
    <property type="entry name" value="BAG FAMILY MOLECULAR CHAPERONE REGULATOR 1"/>
    <property type="match status" value="1"/>
</dbReference>
<dbReference type="GO" id="GO:0005634">
    <property type="term" value="C:nucleus"/>
    <property type="evidence" value="ECO:0007669"/>
    <property type="project" value="TreeGrafter"/>
</dbReference>
<dbReference type="Gene3D" id="1.20.58.120">
    <property type="entry name" value="BAG domain"/>
    <property type="match status" value="4"/>
</dbReference>
<dbReference type="GO" id="GO:0051087">
    <property type="term" value="F:protein-folding chaperone binding"/>
    <property type="evidence" value="ECO:0007669"/>
    <property type="project" value="InterPro"/>
</dbReference>
<feature type="region of interest" description="Disordered" evidence="2">
    <location>
        <begin position="566"/>
        <end position="598"/>
    </location>
</feature>
<dbReference type="InterPro" id="IPR039773">
    <property type="entry name" value="BAG_chaperone_regulator"/>
</dbReference>
<dbReference type="PANTHER" id="PTHR12329">
    <property type="entry name" value="BCL2-ASSOCIATED ATHANOGENE"/>
    <property type="match status" value="1"/>
</dbReference>
<reference evidence="4" key="1">
    <citation type="submission" date="2023-03" db="EMBL/GenBank/DDBJ databases">
        <title>Massive genome expansion in bonnet fungi (Mycena s.s.) driven by repeated elements and novel gene families across ecological guilds.</title>
        <authorList>
            <consortium name="Lawrence Berkeley National Laboratory"/>
            <person name="Harder C.B."/>
            <person name="Miyauchi S."/>
            <person name="Viragh M."/>
            <person name="Kuo A."/>
            <person name="Thoen E."/>
            <person name="Andreopoulos B."/>
            <person name="Lu D."/>
            <person name="Skrede I."/>
            <person name="Drula E."/>
            <person name="Henrissat B."/>
            <person name="Morin E."/>
            <person name="Kohler A."/>
            <person name="Barry K."/>
            <person name="LaButti K."/>
            <person name="Morin E."/>
            <person name="Salamov A."/>
            <person name="Lipzen A."/>
            <person name="Mereny Z."/>
            <person name="Hegedus B."/>
            <person name="Baldrian P."/>
            <person name="Stursova M."/>
            <person name="Weitz H."/>
            <person name="Taylor A."/>
            <person name="Grigoriev I.V."/>
            <person name="Nagy L.G."/>
            <person name="Martin F."/>
            <person name="Kauserud H."/>
        </authorList>
    </citation>
    <scope>NUCLEOTIDE SEQUENCE</scope>
    <source>
        <strain evidence="4">CBHHK002</strain>
    </source>
</reference>
<evidence type="ECO:0000259" key="3">
    <source>
        <dbReference type="PROSITE" id="PS51035"/>
    </source>
</evidence>
<evidence type="ECO:0000313" key="5">
    <source>
        <dbReference type="Proteomes" id="UP001218218"/>
    </source>
</evidence>
<dbReference type="Pfam" id="PF02179">
    <property type="entry name" value="BAG"/>
    <property type="match status" value="3"/>
</dbReference>
<gene>
    <name evidence="4" type="ORF">DFH08DRAFT_201807</name>
</gene>
<dbReference type="InterPro" id="IPR036533">
    <property type="entry name" value="BAG_dom_sf"/>
</dbReference>
<feature type="domain" description="BAG" evidence="3">
    <location>
        <begin position="521"/>
        <end position="573"/>
    </location>
</feature>
<name>A0AAD7EQ31_9AGAR</name>
<sequence>MTQNTFPVATPIPHHLVTEVLDKSANNWPLWEKRVLSCLTIVGLEGYTCGDVPCPDSTVDPVGAMNWHTNDRAIVSFLTLKASRSEQEFIAPYAAAGTRAVWDALVTRHFDATLQIRLLREAFSVRYGAEPPAVTSARIDALATRILALGPINKTTLVSAAMVNAVQGDLENFASERRRTSSSRHPQRNVDLENSAEQAAISAVATERSTLLHVLSPAVSNFLRSTQESNETEWTRLMELLFQVLGRLDAISIAPGWDQAISVKQNATAEVQKLLTSLESWVPATTTVDGGTPQAPGAGEEEQKALASIAAEMTKVRDELAPAVSDYLQQEPDDTQRKSLIGLLVQSLMRLDKTAMQAHWEGRIERRRAVEEVLRLLTTLEWLPASESGADPSHGISREEQDVIDRIESEMSNVEKALAPAVATFPRSTPQQTDERELKDLSRSLFDAVQRLDSTRINLDWEHARNARRNAVRAVEALQSQLDALPSCTEEQDTLKKIEAHRSHVQFLYFPAVSAYLGNPNEKERLRLSELLFQALERLDGIMLQPGWKKARAQRKEAVNEVQRLQDNLAPKSPPNYTAASAPTAPPVRPPQNNTQREQKVQKVLASERSKITLLSLAVQYYLEKPNEKERARLSDLLLQATERLDRLPVESGWEICTQEKHKAYTELQELQDKIV</sequence>
<dbReference type="GO" id="GO:0050821">
    <property type="term" value="P:protein stabilization"/>
    <property type="evidence" value="ECO:0007669"/>
    <property type="project" value="TreeGrafter"/>
</dbReference>